<keyword evidence="2" id="KW-1185">Reference proteome</keyword>
<accession>A0A8C3GG25</accession>
<reference evidence="1" key="3">
    <citation type="submission" date="2025-09" db="UniProtKB">
        <authorList>
            <consortium name="Ensembl"/>
        </authorList>
    </citation>
    <scope>IDENTIFICATION</scope>
</reference>
<proteinExistence type="predicted"/>
<evidence type="ECO:0000313" key="1">
    <source>
        <dbReference type="Ensembl" id="ENSCMMP00000006707.1"/>
    </source>
</evidence>
<dbReference type="Ensembl" id="ENSCMMT00000007440.1">
    <property type="protein sequence ID" value="ENSCMMP00000006707.1"/>
    <property type="gene ID" value="ENSCMMG00000004293.1"/>
</dbReference>
<reference evidence="1" key="2">
    <citation type="submission" date="2025-08" db="UniProtKB">
        <authorList>
            <consortium name="Ensembl"/>
        </authorList>
    </citation>
    <scope>IDENTIFICATION</scope>
</reference>
<reference evidence="1" key="1">
    <citation type="submission" date="2018-09" db="EMBL/GenBank/DDBJ databases">
        <title>Common duck and Muscovy duck high density SNP chip.</title>
        <authorList>
            <person name="Vignal A."/>
            <person name="Thebault N."/>
            <person name="Warren W.C."/>
        </authorList>
    </citation>
    <scope>NUCLEOTIDE SEQUENCE [LARGE SCALE GENOMIC DNA]</scope>
</reference>
<name>A0A8C3GG25_CAIMO</name>
<sequence>MGRILLLNAIIKHTNLDTADRNMNQKQNQANRIPTQILHQKAEQTFLHFDICMLLYGLAVAM</sequence>
<protein>
    <submittedName>
        <fullName evidence="1">Uncharacterized protein</fullName>
    </submittedName>
</protein>
<dbReference type="Proteomes" id="UP000694556">
    <property type="component" value="Chromosome 3"/>
</dbReference>
<organism evidence="1 2">
    <name type="scientific">Cairina moschata</name>
    <name type="common">Muscovy duck</name>
    <dbReference type="NCBI Taxonomy" id="8855"/>
    <lineage>
        <taxon>Eukaryota</taxon>
        <taxon>Metazoa</taxon>
        <taxon>Chordata</taxon>
        <taxon>Craniata</taxon>
        <taxon>Vertebrata</taxon>
        <taxon>Euteleostomi</taxon>
        <taxon>Archelosauria</taxon>
        <taxon>Archosauria</taxon>
        <taxon>Dinosauria</taxon>
        <taxon>Saurischia</taxon>
        <taxon>Theropoda</taxon>
        <taxon>Coelurosauria</taxon>
        <taxon>Aves</taxon>
        <taxon>Neognathae</taxon>
        <taxon>Galloanserae</taxon>
        <taxon>Anseriformes</taxon>
        <taxon>Anatidae</taxon>
        <taxon>Anatinae</taxon>
        <taxon>Cairina</taxon>
    </lineage>
</organism>
<evidence type="ECO:0000313" key="2">
    <source>
        <dbReference type="Proteomes" id="UP000694556"/>
    </source>
</evidence>
<dbReference type="AlphaFoldDB" id="A0A8C3GG25"/>